<dbReference type="Proteomes" id="UP001339883">
    <property type="component" value="Unassembled WGS sequence"/>
</dbReference>
<sequence>MSKQQKKQRSFLPWVSLGIGTICLFAALFLSLTAKALPKPEKNIEEEDIHPQFQSEKVAAMTNLGVLDDQVKPLQQTTRAIISGTHEAEFRGTKFIQRNPYGFTLELLTVGKEEVIRDFLKQREDRDKFIYFRLSNENQPDRYILAYGLYPNEPQANRALQNLNLNLPHSLHPAVQPLSTYAKQVNDMGTDELSSDAKLYEVNLTNAPVPRATSLPNPIQTATDVLERSSSTASEPQALNVH</sequence>
<evidence type="ECO:0000313" key="2">
    <source>
        <dbReference type="EMBL" id="MEB5476922.1"/>
    </source>
</evidence>
<evidence type="ECO:0008006" key="4">
    <source>
        <dbReference type="Google" id="ProtNLM"/>
    </source>
</evidence>
<evidence type="ECO:0000313" key="3">
    <source>
        <dbReference type="Proteomes" id="UP001339883"/>
    </source>
</evidence>
<gene>
    <name evidence="2" type="ORF">I2F25_07705</name>
</gene>
<comment type="caution">
    <text evidence="2">The sequence shown here is derived from an EMBL/GenBank/DDBJ whole genome shotgun (WGS) entry which is preliminary data.</text>
</comment>
<dbReference type="EMBL" id="VTDN01000005">
    <property type="protein sequence ID" value="MEB5476922.1"/>
    <property type="molecule type" value="Genomic_DNA"/>
</dbReference>
<dbReference type="InterPro" id="IPR036680">
    <property type="entry name" value="SPOR-like_sf"/>
</dbReference>
<keyword evidence="3" id="KW-1185">Reference proteome</keyword>
<keyword evidence="1" id="KW-0812">Transmembrane</keyword>
<keyword evidence="1" id="KW-0472">Membrane</keyword>
<accession>A0ABU6DSV0</accession>
<evidence type="ECO:0000256" key="1">
    <source>
        <dbReference type="SAM" id="Phobius"/>
    </source>
</evidence>
<dbReference type="RefSeq" id="WP_325775344.1">
    <property type="nucleotide sequence ID" value="NZ_VTDN01000005.1"/>
</dbReference>
<reference evidence="2 3" key="1">
    <citation type="submission" date="2019-08" db="EMBL/GenBank/DDBJ databases">
        <title>Five species of Acinetobacter isolated from floral nectar and animal pollinators.</title>
        <authorList>
            <person name="Hendry T.A."/>
        </authorList>
    </citation>
    <scope>NUCLEOTIDE SEQUENCE [LARGE SCALE GENOMIC DNA]</scope>
    <source>
        <strain evidence="2 3">MD18.27</strain>
    </source>
</reference>
<feature type="transmembrane region" description="Helical" evidence="1">
    <location>
        <begin position="12"/>
        <end position="32"/>
    </location>
</feature>
<protein>
    <recommendedName>
        <fullName evidence="4">SPOR domain-containing protein</fullName>
    </recommendedName>
</protein>
<proteinExistence type="predicted"/>
<organism evidence="2 3">
    <name type="scientific">Acinetobacter pollinis</name>
    <dbReference type="NCBI Taxonomy" id="2605270"/>
    <lineage>
        <taxon>Bacteria</taxon>
        <taxon>Pseudomonadati</taxon>
        <taxon>Pseudomonadota</taxon>
        <taxon>Gammaproteobacteria</taxon>
        <taxon>Moraxellales</taxon>
        <taxon>Moraxellaceae</taxon>
        <taxon>Acinetobacter</taxon>
    </lineage>
</organism>
<dbReference type="Gene3D" id="3.30.70.1070">
    <property type="entry name" value="Sporulation related repeat"/>
    <property type="match status" value="1"/>
</dbReference>
<name>A0ABU6DSV0_9GAMM</name>
<keyword evidence="1" id="KW-1133">Transmembrane helix</keyword>